<comment type="caution">
    <text evidence="1">The sequence shown here is derived from an EMBL/GenBank/DDBJ whole genome shotgun (WGS) entry which is preliminary data.</text>
</comment>
<dbReference type="Pfam" id="PF05973">
    <property type="entry name" value="Gp49"/>
    <property type="match status" value="1"/>
</dbReference>
<gene>
    <name evidence="1" type="ORF">Q5H93_22080</name>
</gene>
<name>A0ABT9BGQ8_9BACT</name>
<protein>
    <submittedName>
        <fullName evidence="1">Type II toxin-antitoxin system RelE/ParE family toxin</fullName>
    </submittedName>
</protein>
<organism evidence="1 2">
    <name type="scientific">Hymenobacter aranciens</name>
    <dbReference type="NCBI Taxonomy" id="3063996"/>
    <lineage>
        <taxon>Bacteria</taxon>
        <taxon>Pseudomonadati</taxon>
        <taxon>Bacteroidota</taxon>
        <taxon>Cytophagia</taxon>
        <taxon>Cytophagales</taxon>
        <taxon>Hymenobacteraceae</taxon>
        <taxon>Hymenobacter</taxon>
    </lineage>
</organism>
<sequence>MNKPIEIALTDEADQFLTALPLAVRKRFVTAFEKTEGGFKGDWFLKLSNTEDIWEFRVDGPNHTFRLFAFWDSRGETETLVVCTHGLDKKTQKTPKADIAKAERIRREYLG</sequence>
<evidence type="ECO:0000313" key="1">
    <source>
        <dbReference type="EMBL" id="MDO7877444.1"/>
    </source>
</evidence>
<dbReference type="InterPro" id="IPR009241">
    <property type="entry name" value="HigB-like"/>
</dbReference>
<reference evidence="1" key="1">
    <citation type="submission" date="2023-07" db="EMBL/GenBank/DDBJ databases">
        <authorList>
            <person name="Kim M.K."/>
        </authorList>
    </citation>
    <scope>NUCLEOTIDE SEQUENCE</scope>
    <source>
        <strain evidence="1">ASUV-10-1</strain>
    </source>
</reference>
<evidence type="ECO:0000313" key="2">
    <source>
        <dbReference type="Proteomes" id="UP001176429"/>
    </source>
</evidence>
<keyword evidence="2" id="KW-1185">Reference proteome</keyword>
<dbReference type="Proteomes" id="UP001176429">
    <property type="component" value="Unassembled WGS sequence"/>
</dbReference>
<proteinExistence type="predicted"/>
<accession>A0ABT9BGQ8</accession>
<dbReference type="EMBL" id="JAUQSY010000020">
    <property type="protein sequence ID" value="MDO7877444.1"/>
    <property type="molecule type" value="Genomic_DNA"/>
</dbReference>
<dbReference type="RefSeq" id="WP_305008878.1">
    <property type="nucleotide sequence ID" value="NZ_JAUQSY010000020.1"/>
</dbReference>